<evidence type="ECO:0000313" key="5">
    <source>
        <dbReference type="RefSeq" id="XP_030370051.1"/>
    </source>
</evidence>
<name>A0A6J2T456_DROLE</name>
<evidence type="ECO:0000256" key="1">
    <source>
        <dbReference type="PIRSR" id="PIRSR001221-1"/>
    </source>
</evidence>
<dbReference type="InterPro" id="IPR023631">
    <property type="entry name" value="Amidase_dom"/>
</dbReference>
<protein>
    <submittedName>
        <fullName evidence="4 5">Fatty-acid amide hydrolase 2-B</fullName>
    </submittedName>
</protein>
<evidence type="ECO:0000313" key="4">
    <source>
        <dbReference type="RefSeq" id="XP_030370050.1"/>
    </source>
</evidence>
<dbReference type="PIRSF" id="PIRSF001221">
    <property type="entry name" value="Amidase_fungi"/>
    <property type="match status" value="1"/>
</dbReference>
<evidence type="ECO:0000313" key="3">
    <source>
        <dbReference type="Proteomes" id="UP000504634"/>
    </source>
</evidence>
<feature type="active site" description="Acyl-ester intermediate" evidence="1">
    <location>
        <position position="225"/>
    </location>
</feature>
<dbReference type="AlphaFoldDB" id="A0A6J2T456"/>
<dbReference type="OrthoDB" id="6428749at2759"/>
<dbReference type="Pfam" id="PF01425">
    <property type="entry name" value="Amidase"/>
    <property type="match status" value="1"/>
</dbReference>
<dbReference type="InterPro" id="IPR052739">
    <property type="entry name" value="FAAH2"/>
</dbReference>
<dbReference type="RefSeq" id="XP_030370051.1">
    <property type="nucleotide sequence ID" value="XM_030514191.1"/>
</dbReference>
<dbReference type="Proteomes" id="UP000504634">
    <property type="component" value="Unplaced"/>
</dbReference>
<dbReference type="GO" id="GO:0012505">
    <property type="term" value="C:endomembrane system"/>
    <property type="evidence" value="ECO:0007669"/>
    <property type="project" value="TreeGrafter"/>
</dbReference>
<evidence type="ECO:0000259" key="2">
    <source>
        <dbReference type="Pfam" id="PF01425"/>
    </source>
</evidence>
<reference evidence="4 5" key="1">
    <citation type="submission" date="2025-04" db="UniProtKB">
        <authorList>
            <consortium name="RefSeq"/>
        </authorList>
    </citation>
    <scope>IDENTIFICATION</scope>
    <source>
        <strain evidence="4 5">11010-0011.00</strain>
        <tissue evidence="4 5">Whole body</tissue>
    </source>
</reference>
<accession>A0A6J2T456</accession>
<feature type="active site" description="Charge relay system" evidence="1">
    <location>
        <position position="126"/>
    </location>
</feature>
<keyword evidence="3" id="KW-1185">Reference proteome</keyword>
<organism evidence="3 4">
    <name type="scientific">Drosophila lebanonensis</name>
    <name type="common">Fruit fly</name>
    <name type="synonym">Scaptodrosophila lebanonensis</name>
    <dbReference type="NCBI Taxonomy" id="7225"/>
    <lineage>
        <taxon>Eukaryota</taxon>
        <taxon>Metazoa</taxon>
        <taxon>Ecdysozoa</taxon>
        <taxon>Arthropoda</taxon>
        <taxon>Hexapoda</taxon>
        <taxon>Insecta</taxon>
        <taxon>Pterygota</taxon>
        <taxon>Neoptera</taxon>
        <taxon>Endopterygota</taxon>
        <taxon>Diptera</taxon>
        <taxon>Brachycera</taxon>
        <taxon>Muscomorpha</taxon>
        <taxon>Ephydroidea</taxon>
        <taxon>Drosophilidae</taxon>
        <taxon>Scaptodrosophila</taxon>
    </lineage>
</organism>
<feature type="active site" description="Charge relay system" evidence="1">
    <location>
        <position position="201"/>
    </location>
</feature>
<dbReference type="InterPro" id="IPR036928">
    <property type="entry name" value="AS_sf"/>
</dbReference>
<sequence>MEFLIRLVALIMTAVCTVLNKFLDIILPCKKPNYPPIRDPILLKSVTELSTELRRGELKSVDLVSAYITRIREVNTALNAVVEDRFEEALNEAQLADDFIAKASSEFDRVALFTRYPLLGIPFSVKESCSVKGLSYEVGSIVRKNIKAPQDGDVVELLRAAGGIPMLVSANPEFCMSFETNTVAHGRCLNPYDLRRTTAGSSGGEAALNGSGSTPFGVGSDISGSIRLPAMFCGVFGHKPTGGLISVKGHFPNSATDKNMPKYLQIGPLTRFARDMPLLLEIMAGENKHLLKMNEPVALKDIKIHYAYGYSGLNALTHPMLDFDIKLSILRAVKCFEKAGMQPKQLDLKFLHNCMEVVLVALVDLKGIPSIVTQQAHRQPHMRLLVVEMFNSLIGHSLFTKEALFLELMKRLNALMFESHMEQYRKEAKTIKKQMSTILGNNGVLFVPTFHTSALCFNTSVLNFTGIDIVLLFNVLGFPSTHVPMGLNQRGMPIGFQVIAAPYQDKLCLQIAAELEGAFKGWVPPVPHQLAK</sequence>
<gene>
    <name evidence="4 5" type="primary">LOC115620781</name>
</gene>
<dbReference type="Gene3D" id="3.90.1300.10">
    <property type="entry name" value="Amidase signature (AS) domain"/>
    <property type="match status" value="1"/>
</dbReference>
<proteinExistence type="predicted"/>
<dbReference type="GO" id="GO:0016787">
    <property type="term" value="F:hydrolase activity"/>
    <property type="evidence" value="ECO:0007669"/>
    <property type="project" value="UniProtKB-KW"/>
</dbReference>
<dbReference type="SUPFAM" id="SSF75304">
    <property type="entry name" value="Amidase signature (AS) enzymes"/>
    <property type="match status" value="1"/>
</dbReference>
<feature type="domain" description="Amidase" evidence="2">
    <location>
        <begin position="62"/>
        <end position="509"/>
    </location>
</feature>
<keyword evidence="4 5" id="KW-0378">Hydrolase</keyword>
<dbReference type="PANTHER" id="PTHR43372:SF3">
    <property type="entry name" value="AT07710P-RELATED"/>
    <property type="match status" value="1"/>
</dbReference>
<dbReference type="GeneID" id="115620781"/>
<dbReference type="PANTHER" id="PTHR43372">
    <property type="entry name" value="FATTY-ACID AMIDE HYDROLASE"/>
    <property type="match status" value="1"/>
</dbReference>
<dbReference type="RefSeq" id="XP_030370050.1">
    <property type="nucleotide sequence ID" value="XM_030514190.1"/>
</dbReference>